<feature type="transmembrane region" description="Helical" evidence="2">
    <location>
        <begin position="69"/>
        <end position="89"/>
    </location>
</feature>
<evidence type="ECO:0000256" key="2">
    <source>
        <dbReference type="SAM" id="Phobius"/>
    </source>
</evidence>
<accession>A0A222VM76</accession>
<evidence type="ECO:0000313" key="3">
    <source>
        <dbReference type="EMBL" id="SDC01734.1"/>
    </source>
</evidence>
<dbReference type="Proteomes" id="UP000199494">
    <property type="component" value="Unassembled WGS sequence"/>
</dbReference>
<feature type="transmembrane region" description="Helical" evidence="2">
    <location>
        <begin position="121"/>
        <end position="140"/>
    </location>
</feature>
<gene>
    <name evidence="3" type="ORF">SAMN05421630_10179</name>
</gene>
<protein>
    <submittedName>
        <fullName evidence="3">Uncharacterized protein</fullName>
    </submittedName>
</protein>
<keyword evidence="2" id="KW-0812">Transmembrane</keyword>
<keyword evidence="2" id="KW-0472">Membrane</keyword>
<feature type="transmembrane region" description="Helical" evidence="2">
    <location>
        <begin position="5"/>
        <end position="23"/>
    </location>
</feature>
<evidence type="ECO:0000256" key="1">
    <source>
        <dbReference type="SAM" id="MobiDB-lite"/>
    </source>
</evidence>
<dbReference type="EMBL" id="FMZE01000001">
    <property type="protein sequence ID" value="SDC01734.1"/>
    <property type="molecule type" value="Genomic_DNA"/>
</dbReference>
<organism evidence="3 4">
    <name type="scientific">Prauserella marina</name>
    <dbReference type="NCBI Taxonomy" id="530584"/>
    <lineage>
        <taxon>Bacteria</taxon>
        <taxon>Bacillati</taxon>
        <taxon>Actinomycetota</taxon>
        <taxon>Actinomycetes</taxon>
        <taxon>Pseudonocardiales</taxon>
        <taxon>Pseudonocardiaceae</taxon>
        <taxon>Prauserella</taxon>
    </lineage>
</organism>
<keyword evidence="4" id="KW-1185">Reference proteome</keyword>
<feature type="compositionally biased region" description="Polar residues" evidence="1">
    <location>
        <begin position="176"/>
        <end position="185"/>
    </location>
</feature>
<proteinExistence type="predicted"/>
<feature type="transmembrane region" description="Helical" evidence="2">
    <location>
        <begin position="95"/>
        <end position="114"/>
    </location>
</feature>
<name>A0A222VM76_9PSEU</name>
<feature type="transmembrane region" description="Helical" evidence="2">
    <location>
        <begin position="29"/>
        <end position="49"/>
    </location>
</feature>
<sequence length="185" mass="19429">MRTGVVGSIVGAIAGAIFVLVNAESIPATLFWRVLAGVAFVASLGFAVWRRPEADHAPPTRKAMRTYGFSVMAMMVAIPAGAAIISSVFERPNAVLAWVVFVVGAHFLPFARAFHLPFFRWLAMTLIVVSAVGAITTLVLDSAVSSGWTGVAAGFVLLTFAALGPGSPRRGRQSTRRLSSPGATT</sequence>
<dbReference type="RefSeq" id="WP_091794796.1">
    <property type="nucleotide sequence ID" value="NZ_CP016353.1"/>
</dbReference>
<dbReference type="OrthoDB" id="3626682at2"/>
<feature type="region of interest" description="Disordered" evidence="1">
    <location>
        <begin position="166"/>
        <end position="185"/>
    </location>
</feature>
<dbReference type="AlphaFoldDB" id="A0A222VM76"/>
<evidence type="ECO:0000313" key="4">
    <source>
        <dbReference type="Proteomes" id="UP000199494"/>
    </source>
</evidence>
<reference evidence="3 4" key="1">
    <citation type="submission" date="2016-10" db="EMBL/GenBank/DDBJ databases">
        <authorList>
            <person name="de Groot N.N."/>
        </authorList>
    </citation>
    <scope>NUCLEOTIDE SEQUENCE [LARGE SCALE GENOMIC DNA]</scope>
    <source>
        <strain evidence="3 4">CGMCC 4.5506</strain>
    </source>
</reference>
<dbReference type="KEGG" id="pmad:BAY61_08605"/>
<feature type="transmembrane region" description="Helical" evidence="2">
    <location>
        <begin position="146"/>
        <end position="167"/>
    </location>
</feature>
<keyword evidence="2" id="KW-1133">Transmembrane helix</keyword>